<dbReference type="AlphaFoldDB" id="A0A7S4CAX4"/>
<proteinExistence type="predicted"/>
<accession>A0A7S4CAX4</accession>
<gene>
    <name evidence="1" type="ORF">EGYM00163_LOCUS3227</name>
</gene>
<evidence type="ECO:0000313" key="1">
    <source>
        <dbReference type="EMBL" id="CAE0792111.1"/>
    </source>
</evidence>
<protein>
    <submittedName>
        <fullName evidence="1">Uncharacterized protein</fullName>
    </submittedName>
</protein>
<name>A0A7S4CAX4_9EUGL</name>
<dbReference type="EMBL" id="HBJA01010313">
    <property type="protein sequence ID" value="CAE0792111.1"/>
    <property type="molecule type" value="Transcribed_RNA"/>
</dbReference>
<organism evidence="1">
    <name type="scientific">Eutreptiella gymnastica</name>
    <dbReference type="NCBI Taxonomy" id="73025"/>
    <lineage>
        <taxon>Eukaryota</taxon>
        <taxon>Discoba</taxon>
        <taxon>Euglenozoa</taxon>
        <taxon>Euglenida</taxon>
        <taxon>Spirocuta</taxon>
        <taxon>Euglenophyceae</taxon>
        <taxon>Eutreptiales</taxon>
        <taxon>Eutreptiaceae</taxon>
        <taxon>Eutreptiella</taxon>
    </lineage>
</organism>
<sequence>MALRFTNQPGTKLKDMMPFYTAHLFNLGAFWTDFWCRPLLLICRSYPGTALSDGFPNFGRACTRVLQTLGQVSFPLHVEFMPQLFPMEGMTTPASADAFRRYGPRQEMVRPSMISQRAG</sequence>
<reference evidence="1" key="1">
    <citation type="submission" date="2021-01" db="EMBL/GenBank/DDBJ databases">
        <authorList>
            <person name="Corre E."/>
            <person name="Pelletier E."/>
            <person name="Niang G."/>
            <person name="Scheremetjew M."/>
            <person name="Finn R."/>
            <person name="Kale V."/>
            <person name="Holt S."/>
            <person name="Cochrane G."/>
            <person name="Meng A."/>
            <person name="Brown T."/>
            <person name="Cohen L."/>
        </authorList>
    </citation>
    <scope>NUCLEOTIDE SEQUENCE</scope>
    <source>
        <strain evidence="1">CCMP1594</strain>
    </source>
</reference>